<feature type="domain" description="HAMP" evidence="4">
    <location>
        <begin position="140"/>
        <end position="193"/>
    </location>
</feature>
<dbReference type="PROSITE" id="PS50885">
    <property type="entry name" value="HAMP"/>
    <property type="match status" value="4"/>
</dbReference>
<name>A0ABR2VL35_9FUNG</name>
<evidence type="ECO:0000256" key="1">
    <source>
        <dbReference type="ARBA" id="ARBA00022553"/>
    </source>
</evidence>
<reference evidence="5 6" key="1">
    <citation type="submission" date="2023-04" db="EMBL/GenBank/DDBJ databases">
        <title>Genome of Basidiobolus ranarum AG-B5.</title>
        <authorList>
            <person name="Stajich J.E."/>
            <person name="Carter-House D."/>
            <person name="Gryganskyi A."/>
        </authorList>
    </citation>
    <scope>NUCLEOTIDE SEQUENCE [LARGE SCALE GENOMIC DNA]</scope>
    <source>
        <strain evidence="5 6">AG-B5</strain>
    </source>
</reference>
<dbReference type="GO" id="GO:0004673">
    <property type="term" value="F:protein histidine kinase activity"/>
    <property type="evidence" value="ECO:0007669"/>
    <property type="project" value="UniProtKB-EC"/>
</dbReference>
<dbReference type="PANTHER" id="PTHR45339:SF1">
    <property type="entry name" value="HYBRID SIGNAL TRANSDUCTION HISTIDINE KINASE J"/>
    <property type="match status" value="1"/>
</dbReference>
<keyword evidence="3" id="KW-0175">Coiled coil</keyword>
<sequence length="524" mass="57225">MTTDFLRYVENVLTSISQGNFQNNSIINPATTDMERKVELALQQVILRQNLLEGQVENYQQRLEKELQTDRLVTNEETHGFIAVEKSQIVKNDGDIHANLTQAEQLAFLPHTQYSNLLSNSEDDSLFTSRTSSFTGENMDYISNCIEECTSVADAITNGDLTQRVTCQKLSGSALKLKSAVNGMAERLETLTSEVLHVQHEMAEMGKLCIQGETENWNGSWKDIMININRVAATHSEQVRDIAEVCTSVAQGDLSKKITVDLKGETLLLKNTINTMVDQLNSFASEVTRVAHEVGTEGKLGVQADVPGVGGTWKLLTDNVNLMASNLTDQVRDIASVSKAVARGDLSKTVTVNVKGEMHELKTTINTMVDQLQTFATEVTRVSLEVGTEGKLGGQAVVKDVGGTWKDLTDNVNLMASNLTDQVRDIANVSKAVAKGDLSKKVTVDVKGEINELKMTINTMVDQLQTFASEVTRVAREVGTEGKLGGQAVVKDVGGTWKDLTDNVNLMASNLTDQVRDIANVSKA</sequence>
<dbReference type="Pfam" id="PF18947">
    <property type="entry name" value="HAMP_2"/>
    <property type="match status" value="1"/>
</dbReference>
<feature type="domain" description="HAMP" evidence="4">
    <location>
        <begin position="325"/>
        <end position="377"/>
    </location>
</feature>
<accession>A0ABR2VL35</accession>
<dbReference type="Pfam" id="PF00672">
    <property type="entry name" value="HAMP"/>
    <property type="match status" value="3"/>
</dbReference>
<dbReference type="SMART" id="SM00304">
    <property type="entry name" value="HAMP"/>
    <property type="match status" value="4"/>
</dbReference>
<dbReference type="SUPFAM" id="SSF58104">
    <property type="entry name" value="Methyl-accepting chemotaxis protein (MCP) signaling domain"/>
    <property type="match status" value="2"/>
</dbReference>
<organism evidence="5 6">
    <name type="scientific">Basidiobolus ranarum</name>
    <dbReference type="NCBI Taxonomy" id="34480"/>
    <lineage>
        <taxon>Eukaryota</taxon>
        <taxon>Fungi</taxon>
        <taxon>Fungi incertae sedis</taxon>
        <taxon>Zoopagomycota</taxon>
        <taxon>Entomophthoromycotina</taxon>
        <taxon>Basidiobolomycetes</taxon>
        <taxon>Basidiobolales</taxon>
        <taxon>Basidiobolaceae</taxon>
        <taxon>Basidiobolus</taxon>
    </lineage>
</organism>
<evidence type="ECO:0000256" key="2">
    <source>
        <dbReference type="ARBA" id="ARBA00023012"/>
    </source>
</evidence>
<dbReference type="Gene3D" id="1.10.287.950">
    <property type="entry name" value="Methyl-accepting chemotaxis protein"/>
    <property type="match status" value="1"/>
</dbReference>
<keyword evidence="6" id="KW-1185">Reference proteome</keyword>
<feature type="non-terminal residue" evidence="5">
    <location>
        <position position="524"/>
    </location>
</feature>
<keyword evidence="5" id="KW-0418">Kinase</keyword>
<dbReference type="Gene3D" id="1.20.120.1530">
    <property type="match status" value="2"/>
</dbReference>
<dbReference type="EMBL" id="JASJQH010009967">
    <property type="protein sequence ID" value="KAK9674829.1"/>
    <property type="molecule type" value="Genomic_DNA"/>
</dbReference>
<dbReference type="InterPro" id="IPR003660">
    <property type="entry name" value="HAMP_dom"/>
</dbReference>
<feature type="domain" description="HAMP" evidence="4">
    <location>
        <begin position="417"/>
        <end position="469"/>
    </location>
</feature>
<evidence type="ECO:0000313" key="6">
    <source>
        <dbReference type="Proteomes" id="UP001479436"/>
    </source>
</evidence>
<dbReference type="PANTHER" id="PTHR45339">
    <property type="entry name" value="HYBRID SIGNAL TRANSDUCTION HISTIDINE KINASE J"/>
    <property type="match status" value="1"/>
</dbReference>
<proteinExistence type="predicted"/>
<protein>
    <submittedName>
        <fullName evidence="5">Histidine kinase osmosensor</fullName>
        <ecNumber evidence="5">2.7.13.3</ecNumber>
    </submittedName>
</protein>
<evidence type="ECO:0000259" key="4">
    <source>
        <dbReference type="PROSITE" id="PS50885"/>
    </source>
</evidence>
<feature type="domain" description="HAMP" evidence="4">
    <location>
        <begin position="233"/>
        <end position="285"/>
    </location>
</feature>
<dbReference type="Proteomes" id="UP001479436">
    <property type="component" value="Unassembled WGS sequence"/>
</dbReference>
<dbReference type="CDD" id="cd06225">
    <property type="entry name" value="HAMP"/>
    <property type="match status" value="3"/>
</dbReference>
<dbReference type="EC" id="2.7.13.3" evidence="5"/>
<comment type="caution">
    <text evidence="5">The sequence shown here is derived from an EMBL/GenBank/DDBJ whole genome shotgun (WGS) entry which is preliminary data.</text>
</comment>
<evidence type="ECO:0000256" key="3">
    <source>
        <dbReference type="SAM" id="Coils"/>
    </source>
</evidence>
<keyword evidence="1" id="KW-0597">Phosphoprotein</keyword>
<keyword evidence="5" id="KW-0808">Transferase</keyword>
<keyword evidence="2" id="KW-0902">Two-component regulatory system</keyword>
<evidence type="ECO:0000313" key="5">
    <source>
        <dbReference type="EMBL" id="KAK9674829.1"/>
    </source>
</evidence>
<gene>
    <name evidence="5" type="primary">NIK1_8</name>
    <name evidence="5" type="ORF">K7432_016855</name>
</gene>
<feature type="coiled-coil region" evidence="3">
    <location>
        <begin position="42"/>
        <end position="69"/>
    </location>
</feature>